<sequence>MATENTPNQMGGSNRHDYGSARVSATEHHIAGILATVYGLDELSASATDVACLWLLHPRLQKHTIMAPVAANVILEWNKKRDEEEAGGKKQRKGLIAVSFDQRNHGTREVNERANQSWKGGNPAHAPDMFSIFHGTARDTSILIDYLSSYIFPTGERTLTQHLALGVSLGGHSVWHCLLQDPRITTGVVVIGCPDFTRLMSQRARKTKLDSWTSAKGGKNFLGSKDFPKGLIEAVGKYDPAGLLLGELDAAKIDYTQELSDKDKERVGAILKKTLGGKKIMCLSGGADKLVPYSQSEPFLTFLKNAIKEGGWAKNCDITLEDIVDEQAGHEFSPKMQTEAVRFITEVLATPSTEFKTGSITSKI</sequence>
<dbReference type="PANTHER" id="PTHR47381">
    <property type="entry name" value="ALPHA/BETA-HYDROLASES SUPERFAMILY PROTEIN"/>
    <property type="match status" value="1"/>
</dbReference>
<gene>
    <name evidence="2" type="ORF">AAFC00_007172</name>
</gene>
<organism evidence="2 3">
    <name type="scientific">Neodothiora populina</name>
    <dbReference type="NCBI Taxonomy" id="2781224"/>
    <lineage>
        <taxon>Eukaryota</taxon>
        <taxon>Fungi</taxon>
        <taxon>Dikarya</taxon>
        <taxon>Ascomycota</taxon>
        <taxon>Pezizomycotina</taxon>
        <taxon>Dothideomycetes</taxon>
        <taxon>Dothideomycetidae</taxon>
        <taxon>Dothideales</taxon>
        <taxon>Dothioraceae</taxon>
        <taxon>Neodothiora</taxon>
    </lineage>
</organism>
<dbReference type="GeneID" id="95980871"/>
<dbReference type="Proteomes" id="UP001562354">
    <property type="component" value="Unassembled WGS sequence"/>
</dbReference>
<dbReference type="SUPFAM" id="SSF53474">
    <property type="entry name" value="alpha/beta-Hydrolases"/>
    <property type="match status" value="1"/>
</dbReference>
<dbReference type="PANTHER" id="PTHR47381:SF3">
    <property type="entry name" value="ALPHA_BETA-HYDROLASES SUPERFAMILY PROTEIN"/>
    <property type="match status" value="1"/>
</dbReference>
<dbReference type="EMBL" id="JBFMKM010000006">
    <property type="protein sequence ID" value="KAL1305566.1"/>
    <property type="molecule type" value="Genomic_DNA"/>
</dbReference>
<accession>A0ABR3PHE0</accession>
<proteinExistence type="predicted"/>
<protein>
    <recommendedName>
        <fullName evidence="4">AB hydrolase-1 domain-containing protein</fullName>
    </recommendedName>
</protein>
<evidence type="ECO:0000256" key="1">
    <source>
        <dbReference type="SAM" id="MobiDB-lite"/>
    </source>
</evidence>
<name>A0ABR3PHE0_9PEZI</name>
<evidence type="ECO:0008006" key="4">
    <source>
        <dbReference type="Google" id="ProtNLM"/>
    </source>
</evidence>
<reference evidence="2 3" key="1">
    <citation type="submission" date="2024-07" db="EMBL/GenBank/DDBJ databases">
        <title>Draft sequence of the Neodothiora populina.</title>
        <authorList>
            <person name="Drown D.D."/>
            <person name="Schuette U.S."/>
            <person name="Buechlein A.B."/>
            <person name="Rusch D.R."/>
            <person name="Winton L.W."/>
            <person name="Adams G.A."/>
        </authorList>
    </citation>
    <scope>NUCLEOTIDE SEQUENCE [LARGE SCALE GENOMIC DNA]</scope>
    <source>
        <strain evidence="2 3">CPC 39397</strain>
    </source>
</reference>
<dbReference type="RefSeq" id="XP_069201839.1">
    <property type="nucleotide sequence ID" value="XM_069347236.1"/>
</dbReference>
<dbReference type="Gene3D" id="3.40.50.1820">
    <property type="entry name" value="alpha/beta hydrolase"/>
    <property type="match status" value="1"/>
</dbReference>
<feature type="region of interest" description="Disordered" evidence="1">
    <location>
        <begin position="1"/>
        <end position="21"/>
    </location>
</feature>
<feature type="compositionally biased region" description="Polar residues" evidence="1">
    <location>
        <begin position="1"/>
        <end position="12"/>
    </location>
</feature>
<evidence type="ECO:0000313" key="2">
    <source>
        <dbReference type="EMBL" id="KAL1305566.1"/>
    </source>
</evidence>
<evidence type="ECO:0000313" key="3">
    <source>
        <dbReference type="Proteomes" id="UP001562354"/>
    </source>
</evidence>
<keyword evidence="3" id="KW-1185">Reference proteome</keyword>
<dbReference type="InterPro" id="IPR029058">
    <property type="entry name" value="AB_hydrolase_fold"/>
</dbReference>
<comment type="caution">
    <text evidence="2">The sequence shown here is derived from an EMBL/GenBank/DDBJ whole genome shotgun (WGS) entry which is preliminary data.</text>
</comment>